<proteinExistence type="predicted"/>
<protein>
    <submittedName>
        <fullName evidence="1">Uncharacterized protein</fullName>
    </submittedName>
</protein>
<evidence type="ECO:0000313" key="1">
    <source>
        <dbReference type="EMBL" id="HGW29963.1"/>
    </source>
</evidence>
<dbReference type="AlphaFoldDB" id="A0A7C4TQU6"/>
<comment type="caution">
    <text evidence="1">The sequence shown here is derived from an EMBL/GenBank/DDBJ whole genome shotgun (WGS) entry which is preliminary data.</text>
</comment>
<dbReference type="EMBL" id="DSRT01000189">
    <property type="protein sequence ID" value="HGW29963.1"/>
    <property type="molecule type" value="Genomic_DNA"/>
</dbReference>
<gene>
    <name evidence="1" type="ORF">ENR63_03515</name>
</gene>
<name>A0A7C4TQU6_UNCKA</name>
<reference evidence="1" key="1">
    <citation type="journal article" date="2020" name="mSystems">
        <title>Genome- and Community-Level Interaction Insights into Carbon Utilization and Element Cycling Functions of Hydrothermarchaeota in Hydrothermal Sediment.</title>
        <authorList>
            <person name="Zhou Z."/>
            <person name="Liu Y."/>
            <person name="Xu W."/>
            <person name="Pan J."/>
            <person name="Luo Z.H."/>
            <person name="Li M."/>
        </authorList>
    </citation>
    <scope>NUCLEOTIDE SEQUENCE [LARGE SCALE GENOMIC DNA]</scope>
    <source>
        <strain evidence="1">SpSt-417</strain>
    </source>
</reference>
<organism evidence="1">
    <name type="scientific">candidate division WWE3 bacterium</name>
    <dbReference type="NCBI Taxonomy" id="2053526"/>
    <lineage>
        <taxon>Bacteria</taxon>
        <taxon>Katanobacteria</taxon>
    </lineage>
</organism>
<sequence>MFTNMQRWLYEVLFENRGSLVKTFLDAGDAFRITEPKWLRSGVVILTHDSVDSISRVLIVCSKLQDDPIGKFCFAIEQSRALMASYVMHPRPTTFFLAGVGIGVKGDPHKPHPNTKCYLFPLVFTPAFMKSMVAFCKREAAGHIQADRLLSQKSSPFRLQY</sequence>
<accession>A0A7C4TQU6</accession>